<keyword evidence="4 6" id="KW-0547">Nucleotide-binding</keyword>
<dbReference type="EMBL" id="CP104874">
    <property type="protein sequence ID" value="WWF04850.1"/>
    <property type="molecule type" value="Genomic_DNA"/>
</dbReference>
<keyword evidence="9" id="KW-1185">Reference proteome</keyword>
<evidence type="ECO:0000256" key="5">
    <source>
        <dbReference type="ARBA" id="ARBA00022840"/>
    </source>
</evidence>
<evidence type="ECO:0000256" key="4">
    <source>
        <dbReference type="ARBA" id="ARBA00022741"/>
    </source>
</evidence>
<dbReference type="Pfam" id="PF04229">
    <property type="entry name" value="GrpB"/>
    <property type="match status" value="1"/>
</dbReference>
<dbReference type="InterPro" id="IPR007344">
    <property type="entry name" value="GrpB/CoaE"/>
</dbReference>
<evidence type="ECO:0000256" key="1">
    <source>
        <dbReference type="ARBA" id="ARBA00008826"/>
    </source>
</evidence>
<gene>
    <name evidence="6 8" type="primary">coaE</name>
    <name evidence="8" type="ORF">N5P18_14415</name>
</gene>
<dbReference type="GO" id="GO:0004140">
    <property type="term" value="F:dephospho-CoA kinase activity"/>
    <property type="evidence" value="ECO:0007669"/>
    <property type="project" value="UniProtKB-EC"/>
</dbReference>
<comment type="similarity">
    <text evidence="1">In the N-terminal section; belongs to the CoaE family.</text>
</comment>
<evidence type="ECO:0000256" key="6">
    <source>
        <dbReference type="HAMAP-Rule" id="MF_00376"/>
    </source>
</evidence>
<dbReference type="NCBIfam" id="NF002879">
    <property type="entry name" value="PRK03333.1"/>
    <property type="match status" value="1"/>
</dbReference>
<accession>A0ABZ2FEC2</accession>
<evidence type="ECO:0000256" key="3">
    <source>
        <dbReference type="ARBA" id="ARBA00022490"/>
    </source>
</evidence>
<keyword evidence="6" id="KW-0173">Coenzyme A biosynthesis</keyword>
<feature type="binding site" evidence="6">
    <location>
        <begin position="11"/>
        <end position="16"/>
    </location>
    <ligand>
        <name>ATP</name>
        <dbReference type="ChEBI" id="CHEBI:30616"/>
    </ligand>
</feature>
<dbReference type="InterPro" id="IPR027417">
    <property type="entry name" value="P-loop_NTPase"/>
</dbReference>
<dbReference type="Gene3D" id="3.40.50.300">
    <property type="entry name" value="P-loop containing nucleotide triphosphate hydrolases"/>
    <property type="match status" value="1"/>
</dbReference>
<reference evidence="8 9" key="1">
    <citation type="submission" date="2022-09" db="EMBL/GenBank/DDBJ databases">
        <title>Complete genome sequence of Janibacter terrae strain COS04-44, PCL-degrading bacteria isolated from oil spilled coast.</title>
        <authorList>
            <person name="Park H."/>
            <person name="Kim J.Y."/>
            <person name="An S.H."/>
            <person name="Lee C.M."/>
            <person name="Weon H.-Y."/>
        </authorList>
    </citation>
    <scope>NUCLEOTIDE SEQUENCE [LARGE SCALE GENOMIC DNA]</scope>
    <source>
        <strain evidence="8 9">COS04-44</strain>
    </source>
</reference>
<proteinExistence type="inferred from homology"/>
<dbReference type="PROSITE" id="PS51219">
    <property type="entry name" value="DPCK"/>
    <property type="match status" value="1"/>
</dbReference>
<dbReference type="HAMAP" id="MF_00376">
    <property type="entry name" value="Dephospho_CoA_kinase"/>
    <property type="match status" value="1"/>
</dbReference>
<evidence type="ECO:0000256" key="2">
    <source>
        <dbReference type="ARBA" id="ARBA00011058"/>
    </source>
</evidence>
<comment type="similarity">
    <text evidence="6">Belongs to the CoaE family.</text>
</comment>
<evidence type="ECO:0000313" key="9">
    <source>
        <dbReference type="Proteomes" id="UP001381003"/>
    </source>
</evidence>
<name>A0ABZ2FEC2_9MICO</name>
<dbReference type="SUPFAM" id="SSF52540">
    <property type="entry name" value="P-loop containing nucleoside triphosphate hydrolases"/>
    <property type="match status" value="1"/>
</dbReference>
<comment type="function">
    <text evidence="6">Catalyzes the phosphorylation of the 3'-hydroxyl group of dephosphocoenzyme A to form coenzyme A.</text>
</comment>
<comment type="subcellular location">
    <subcellularLocation>
        <location evidence="6">Cytoplasm</location>
    </subcellularLocation>
</comment>
<keyword evidence="6 8" id="KW-0418">Kinase</keyword>
<dbReference type="RefSeq" id="WP_338538050.1">
    <property type="nucleotide sequence ID" value="NZ_CP104874.1"/>
</dbReference>
<evidence type="ECO:0000256" key="7">
    <source>
        <dbReference type="NCBIfam" id="TIGR00152"/>
    </source>
</evidence>
<dbReference type="PANTHER" id="PTHR10695">
    <property type="entry name" value="DEPHOSPHO-COA KINASE-RELATED"/>
    <property type="match status" value="1"/>
</dbReference>
<dbReference type="Proteomes" id="UP001381003">
    <property type="component" value="Chromosome"/>
</dbReference>
<keyword evidence="3 6" id="KW-0963">Cytoplasm</keyword>
<dbReference type="SUPFAM" id="SSF81301">
    <property type="entry name" value="Nucleotidyltransferase"/>
    <property type="match status" value="1"/>
</dbReference>
<comment type="similarity">
    <text evidence="2">In the C-terminal section; belongs to the UPF0157 (GrpB) family.</text>
</comment>
<sequence>MLRIGLTGGIGSGKSTVSSRLAELGAVVVDADRIAREVVEPGEAALERVRERFGDGVFDVEGALDRPALGRVVFGDPQALAALEGITHPAIWARTAERFAAAEAAGTAIGVHDMPLLVEKGMAGEYHLVLVVDTDEEVRVQRLVGSRGMPEDEARSRIAAQATDEERRAVADVLLDNNGSPEELVAAVDRLWEARLAPFADNLAELTPVRAPQELVLVEPDPAWAGRAAREIARLRHRLGDLAVTLDHIGSTAVPMHAKPIIDLQVGVASLDVADSAAFLAATVEGGWPRIEGVVEDTPLDTSRDSATWPKRYHLGSDPAVPVHVHVREVGSSGWRWALLFRDWLREDPSARADYRAEKERLAAEGLPRREYAAAKEPWFAAAHGRVEAWARETGWSPGARGA</sequence>
<dbReference type="Gene3D" id="3.30.460.10">
    <property type="entry name" value="Beta Polymerase, domain 2"/>
    <property type="match status" value="1"/>
</dbReference>
<keyword evidence="5 6" id="KW-0067">ATP-binding</keyword>
<dbReference type="NCBIfam" id="TIGR00152">
    <property type="entry name" value="dephospho-CoA kinase"/>
    <property type="match status" value="1"/>
</dbReference>
<protein>
    <recommendedName>
        <fullName evidence="6 7">Dephospho-CoA kinase</fullName>
        <ecNumber evidence="6 7">2.7.1.24</ecNumber>
    </recommendedName>
    <alternativeName>
        <fullName evidence="6">Dephosphocoenzyme A kinase</fullName>
    </alternativeName>
</protein>
<dbReference type="InterPro" id="IPR043519">
    <property type="entry name" value="NT_sf"/>
</dbReference>
<dbReference type="EC" id="2.7.1.24" evidence="6 7"/>
<keyword evidence="6 8" id="KW-0808">Transferase</keyword>
<dbReference type="PANTHER" id="PTHR10695:SF46">
    <property type="entry name" value="BIFUNCTIONAL COENZYME A SYNTHASE-RELATED"/>
    <property type="match status" value="1"/>
</dbReference>
<evidence type="ECO:0000313" key="8">
    <source>
        <dbReference type="EMBL" id="WWF04850.1"/>
    </source>
</evidence>
<dbReference type="InterPro" id="IPR001977">
    <property type="entry name" value="Depp_CoAkinase"/>
</dbReference>
<organism evidence="8 9">
    <name type="scientific">Janibacter terrae</name>
    <dbReference type="NCBI Taxonomy" id="103817"/>
    <lineage>
        <taxon>Bacteria</taxon>
        <taxon>Bacillati</taxon>
        <taxon>Actinomycetota</taxon>
        <taxon>Actinomycetes</taxon>
        <taxon>Micrococcales</taxon>
        <taxon>Intrasporangiaceae</taxon>
        <taxon>Janibacter</taxon>
    </lineage>
</organism>
<comment type="catalytic activity">
    <reaction evidence="6">
        <text>3'-dephospho-CoA + ATP = ADP + CoA + H(+)</text>
        <dbReference type="Rhea" id="RHEA:18245"/>
        <dbReference type="ChEBI" id="CHEBI:15378"/>
        <dbReference type="ChEBI" id="CHEBI:30616"/>
        <dbReference type="ChEBI" id="CHEBI:57287"/>
        <dbReference type="ChEBI" id="CHEBI:57328"/>
        <dbReference type="ChEBI" id="CHEBI:456216"/>
        <dbReference type="EC" id="2.7.1.24"/>
    </reaction>
</comment>
<dbReference type="CDD" id="cd02022">
    <property type="entry name" value="DPCK"/>
    <property type="match status" value="1"/>
</dbReference>
<dbReference type="Pfam" id="PF01121">
    <property type="entry name" value="CoaE"/>
    <property type="match status" value="1"/>
</dbReference>
<comment type="pathway">
    <text evidence="6">Cofactor biosynthesis; coenzyme A biosynthesis; CoA from (R)-pantothenate: step 5/5.</text>
</comment>